<protein>
    <recommendedName>
        <fullName evidence="4">DUF1440 domain-containing protein</fullName>
    </recommendedName>
</protein>
<proteinExistence type="predicted"/>
<comment type="caution">
    <text evidence="2">The sequence shown here is derived from an EMBL/GenBank/DDBJ whole genome shotgun (WGS) entry which is preliminary data.</text>
</comment>
<evidence type="ECO:0000313" key="2">
    <source>
        <dbReference type="EMBL" id="MBB4084063.1"/>
    </source>
</evidence>
<accession>A0A7W6NQL9</accession>
<evidence type="ECO:0000313" key="3">
    <source>
        <dbReference type="Proteomes" id="UP000529946"/>
    </source>
</evidence>
<dbReference type="EMBL" id="JACIDM010000003">
    <property type="protein sequence ID" value="MBB4084063.1"/>
    <property type="molecule type" value="Genomic_DNA"/>
</dbReference>
<feature type="transmembrane region" description="Helical" evidence="1">
    <location>
        <begin position="12"/>
        <end position="32"/>
    </location>
</feature>
<keyword evidence="1" id="KW-0472">Membrane</keyword>
<dbReference type="AlphaFoldDB" id="A0A7W6NQL9"/>
<organism evidence="2 3">
    <name type="scientific">Brevundimonas lenta</name>
    <dbReference type="NCBI Taxonomy" id="424796"/>
    <lineage>
        <taxon>Bacteria</taxon>
        <taxon>Pseudomonadati</taxon>
        <taxon>Pseudomonadota</taxon>
        <taxon>Alphaproteobacteria</taxon>
        <taxon>Caulobacterales</taxon>
        <taxon>Caulobacteraceae</taxon>
        <taxon>Brevundimonas</taxon>
    </lineage>
</organism>
<keyword evidence="1" id="KW-0812">Transmembrane</keyword>
<evidence type="ECO:0000256" key="1">
    <source>
        <dbReference type="SAM" id="Phobius"/>
    </source>
</evidence>
<evidence type="ECO:0008006" key="4">
    <source>
        <dbReference type="Google" id="ProtNLM"/>
    </source>
</evidence>
<dbReference type="Proteomes" id="UP000529946">
    <property type="component" value="Unassembled WGS sequence"/>
</dbReference>
<feature type="transmembrane region" description="Helical" evidence="1">
    <location>
        <begin position="61"/>
        <end position="82"/>
    </location>
</feature>
<gene>
    <name evidence="2" type="ORF">GGR12_002951</name>
</gene>
<name>A0A7W6NQL9_9CAUL</name>
<sequence>MLKSGFGAQARAAVLAGLAGGAADILTAFVIYRPASPVQILQAVASGLLGPASFRGGMTSAAIGGVAHFAISIIFGAMFVIAAGQAPVLLRRPVLSGLSFGVFVYGVMNAIVVPLSMAPDRPVPPAHMIGLGLMAHAFFGIALALTAARLLRPLR</sequence>
<reference evidence="2 3" key="1">
    <citation type="submission" date="2020-08" db="EMBL/GenBank/DDBJ databases">
        <title>Genomic Encyclopedia of Type Strains, Phase IV (KMG-IV): sequencing the most valuable type-strain genomes for metagenomic binning, comparative biology and taxonomic classification.</title>
        <authorList>
            <person name="Goeker M."/>
        </authorList>
    </citation>
    <scope>NUCLEOTIDE SEQUENCE [LARGE SCALE GENOMIC DNA]</scope>
    <source>
        <strain evidence="2 3">DSM 23960</strain>
    </source>
</reference>
<dbReference type="RefSeq" id="WP_183205205.1">
    <property type="nucleotide sequence ID" value="NZ_BAAAER010000003.1"/>
</dbReference>
<keyword evidence="1" id="KW-1133">Transmembrane helix</keyword>
<feature type="transmembrane region" description="Helical" evidence="1">
    <location>
        <begin position="129"/>
        <end position="151"/>
    </location>
</feature>
<feature type="transmembrane region" description="Helical" evidence="1">
    <location>
        <begin position="94"/>
        <end position="117"/>
    </location>
</feature>
<keyword evidence="3" id="KW-1185">Reference proteome</keyword>